<feature type="region of interest" description="Disordered" evidence="1">
    <location>
        <begin position="146"/>
        <end position="218"/>
    </location>
</feature>
<evidence type="ECO:0000256" key="2">
    <source>
        <dbReference type="SAM" id="Phobius"/>
    </source>
</evidence>
<dbReference type="RefSeq" id="XP_056786709.1">
    <property type="nucleotide sequence ID" value="XM_056938327.1"/>
</dbReference>
<name>A0A9X0BM76_9EURO</name>
<keyword evidence="2" id="KW-1133">Transmembrane helix</keyword>
<evidence type="ECO:0000313" key="3">
    <source>
        <dbReference type="EMBL" id="KAJ5472163.1"/>
    </source>
</evidence>
<feature type="transmembrane region" description="Helical" evidence="2">
    <location>
        <begin position="50"/>
        <end position="77"/>
    </location>
</feature>
<keyword evidence="2" id="KW-0472">Membrane</keyword>
<keyword evidence="2" id="KW-0812">Transmembrane</keyword>
<feature type="compositionally biased region" description="Basic residues" evidence="1">
    <location>
        <begin position="146"/>
        <end position="157"/>
    </location>
</feature>
<feature type="compositionally biased region" description="Basic residues" evidence="1">
    <location>
        <begin position="195"/>
        <end position="205"/>
    </location>
</feature>
<feature type="compositionally biased region" description="Basic and acidic residues" evidence="1">
    <location>
        <begin position="185"/>
        <end position="194"/>
    </location>
</feature>
<comment type="caution">
    <text evidence="3">The sequence shown here is derived from an EMBL/GenBank/DDBJ whole genome shotgun (WGS) entry which is preliminary data.</text>
</comment>
<dbReference type="Proteomes" id="UP001148312">
    <property type="component" value="Unassembled WGS sequence"/>
</dbReference>
<organism evidence="3 4">
    <name type="scientific">Penicillium diatomitis</name>
    <dbReference type="NCBI Taxonomy" id="2819901"/>
    <lineage>
        <taxon>Eukaryota</taxon>
        <taxon>Fungi</taxon>
        <taxon>Dikarya</taxon>
        <taxon>Ascomycota</taxon>
        <taxon>Pezizomycotina</taxon>
        <taxon>Eurotiomycetes</taxon>
        <taxon>Eurotiomycetidae</taxon>
        <taxon>Eurotiales</taxon>
        <taxon>Aspergillaceae</taxon>
        <taxon>Penicillium</taxon>
    </lineage>
</organism>
<dbReference type="AlphaFoldDB" id="A0A9X0BM76"/>
<accession>A0A9X0BM76</accession>
<dbReference type="PANTHER" id="PTHR42069:SF1">
    <property type="entry name" value="MARVEL DOMAIN-CONTAINING PROTEIN"/>
    <property type="match status" value="1"/>
</dbReference>
<gene>
    <name evidence="3" type="ORF">N7539_008732</name>
</gene>
<reference evidence="3" key="2">
    <citation type="journal article" date="2023" name="IMA Fungus">
        <title>Comparative genomic study of the Penicillium genus elucidates a diverse pangenome and 15 lateral gene transfer events.</title>
        <authorList>
            <person name="Petersen C."/>
            <person name="Sorensen T."/>
            <person name="Nielsen M.R."/>
            <person name="Sondergaard T.E."/>
            <person name="Sorensen J.L."/>
            <person name="Fitzpatrick D.A."/>
            <person name="Frisvad J.C."/>
            <person name="Nielsen K.L."/>
        </authorList>
    </citation>
    <scope>NUCLEOTIDE SEQUENCE</scope>
    <source>
        <strain evidence="3">IBT 30728</strain>
    </source>
</reference>
<evidence type="ECO:0000256" key="1">
    <source>
        <dbReference type="SAM" id="MobiDB-lite"/>
    </source>
</evidence>
<dbReference type="GeneID" id="81628577"/>
<dbReference type="EMBL" id="JAPWDQ010000013">
    <property type="protein sequence ID" value="KAJ5472163.1"/>
    <property type="molecule type" value="Genomic_DNA"/>
</dbReference>
<protein>
    <submittedName>
        <fullName evidence="3">Uncharacterized protein</fullName>
    </submittedName>
</protein>
<keyword evidence="4" id="KW-1185">Reference proteome</keyword>
<dbReference type="PANTHER" id="PTHR42069">
    <property type="entry name" value="HYPHAL ANASTAMOSIS-8 PROTEIN"/>
    <property type="match status" value="1"/>
</dbReference>
<evidence type="ECO:0000313" key="4">
    <source>
        <dbReference type="Proteomes" id="UP001148312"/>
    </source>
</evidence>
<reference evidence="3" key="1">
    <citation type="submission" date="2022-12" db="EMBL/GenBank/DDBJ databases">
        <authorList>
            <person name="Petersen C."/>
        </authorList>
    </citation>
    <scope>NUCLEOTIDE SEQUENCE</scope>
    <source>
        <strain evidence="3">IBT 30728</strain>
    </source>
</reference>
<sequence>MWIIATSIDLNNKATSSGEDIWDWFCTENTWEQLFSHTNSYARLCRLQKWGLFLIAIGIVINLVILLVYGIGAYGVWFERRLLGAVNGCGLTYSERELKGDEDFDRIDGWKGLSTTQQAAVRRALTERHIPDEDWKGDVECNRPGKRGFRLPKKNAGAKKDADEYSQSSEAEAGERTKMTARAKKATDEKDNIGKSRKLKPHTRGGKPEKKPMVDDSANEDANRYVCVEGRFFITTIYPYCGCSSQERKPFDTARTHTKDA</sequence>
<proteinExistence type="predicted"/>